<dbReference type="RefSeq" id="WP_184913172.1">
    <property type="nucleotide sequence ID" value="NZ_JACHJR010000001.1"/>
</dbReference>
<dbReference type="SUPFAM" id="SSF48498">
    <property type="entry name" value="Tetracyclin repressor-like, C-terminal domain"/>
    <property type="match status" value="1"/>
</dbReference>
<reference evidence="6 7" key="1">
    <citation type="submission" date="2020-08" db="EMBL/GenBank/DDBJ databases">
        <title>Sequencing the genomes of 1000 actinobacteria strains.</title>
        <authorList>
            <person name="Klenk H.-P."/>
        </authorList>
    </citation>
    <scope>NUCLEOTIDE SEQUENCE [LARGE SCALE GENOMIC DNA]</scope>
    <source>
        <strain evidence="6 7">DSM 44786</strain>
    </source>
</reference>
<evidence type="ECO:0000313" key="6">
    <source>
        <dbReference type="EMBL" id="MBB4946257.1"/>
    </source>
</evidence>
<protein>
    <submittedName>
        <fullName evidence="6">AcrR family transcriptional regulator</fullName>
    </submittedName>
</protein>
<evidence type="ECO:0000313" key="7">
    <source>
        <dbReference type="Proteomes" id="UP000573327"/>
    </source>
</evidence>
<feature type="domain" description="HTH tetR-type" evidence="5">
    <location>
        <begin position="19"/>
        <end position="78"/>
    </location>
</feature>
<proteinExistence type="predicted"/>
<dbReference type="Pfam" id="PF21597">
    <property type="entry name" value="TetR_C_43"/>
    <property type="match status" value="1"/>
</dbReference>
<evidence type="ECO:0000256" key="2">
    <source>
        <dbReference type="ARBA" id="ARBA00023125"/>
    </source>
</evidence>
<accession>A0A7W7WFX7</accession>
<dbReference type="InterPro" id="IPR001647">
    <property type="entry name" value="HTH_TetR"/>
</dbReference>
<dbReference type="GO" id="GO:0003700">
    <property type="term" value="F:DNA-binding transcription factor activity"/>
    <property type="evidence" value="ECO:0007669"/>
    <property type="project" value="TreeGrafter"/>
</dbReference>
<dbReference type="PRINTS" id="PR00455">
    <property type="entry name" value="HTHTETR"/>
</dbReference>
<evidence type="ECO:0000256" key="4">
    <source>
        <dbReference type="PROSITE-ProRule" id="PRU00335"/>
    </source>
</evidence>
<comment type="caution">
    <text evidence="6">The sequence shown here is derived from an EMBL/GenBank/DDBJ whole genome shotgun (WGS) entry which is preliminary data.</text>
</comment>
<dbReference type="PROSITE" id="PS50977">
    <property type="entry name" value="HTH_TETR_2"/>
    <property type="match status" value="1"/>
</dbReference>
<sequence>MTVTAAEKATAPRLRADASRNRARIIEAAREAFVEQGPDVPLDEIARRAGVGNATVYRNFADRRDLIHHVALSVMHKMTGHARAAMAEEPDAFAAVTRFTHAAADERISALCPLISQHGDPGDPELEQAGEQLKDTVVELVTRAQQAGLFRADVGPGDYLATVAQITRPLPGSDCMSVDGFVHRHLQILLDGMRAPARSELPGRAVTMEDLRRST</sequence>
<keyword evidence="1" id="KW-0805">Transcription regulation</keyword>
<dbReference type="EMBL" id="JACHJR010000001">
    <property type="protein sequence ID" value="MBB4946257.1"/>
    <property type="molecule type" value="Genomic_DNA"/>
</dbReference>
<organism evidence="6 7">
    <name type="scientific">Kitasatospora gansuensis</name>
    <dbReference type="NCBI Taxonomy" id="258050"/>
    <lineage>
        <taxon>Bacteria</taxon>
        <taxon>Bacillati</taxon>
        <taxon>Actinomycetota</taxon>
        <taxon>Actinomycetes</taxon>
        <taxon>Kitasatosporales</taxon>
        <taxon>Streptomycetaceae</taxon>
        <taxon>Kitasatospora</taxon>
    </lineage>
</organism>
<dbReference type="Gene3D" id="1.10.357.10">
    <property type="entry name" value="Tetracycline Repressor, domain 2"/>
    <property type="match status" value="1"/>
</dbReference>
<evidence type="ECO:0000256" key="1">
    <source>
        <dbReference type="ARBA" id="ARBA00023015"/>
    </source>
</evidence>
<dbReference type="InterPro" id="IPR049445">
    <property type="entry name" value="TetR_SbtR-like_C"/>
</dbReference>
<evidence type="ECO:0000256" key="3">
    <source>
        <dbReference type="ARBA" id="ARBA00023163"/>
    </source>
</evidence>
<keyword evidence="2 4" id="KW-0238">DNA-binding</keyword>
<keyword evidence="3" id="KW-0804">Transcription</keyword>
<evidence type="ECO:0000259" key="5">
    <source>
        <dbReference type="PROSITE" id="PS50977"/>
    </source>
</evidence>
<dbReference type="AlphaFoldDB" id="A0A7W7WFX7"/>
<dbReference type="SUPFAM" id="SSF46689">
    <property type="entry name" value="Homeodomain-like"/>
    <property type="match status" value="1"/>
</dbReference>
<name>A0A7W7WFX7_9ACTN</name>
<dbReference type="GO" id="GO:0000976">
    <property type="term" value="F:transcription cis-regulatory region binding"/>
    <property type="evidence" value="ECO:0007669"/>
    <property type="project" value="TreeGrafter"/>
</dbReference>
<gene>
    <name evidence="6" type="ORF">F4556_001792</name>
</gene>
<dbReference type="Pfam" id="PF00440">
    <property type="entry name" value="TetR_N"/>
    <property type="match status" value="1"/>
</dbReference>
<dbReference type="InterPro" id="IPR036271">
    <property type="entry name" value="Tet_transcr_reg_TetR-rel_C_sf"/>
</dbReference>
<keyword evidence="7" id="KW-1185">Reference proteome</keyword>
<dbReference type="Proteomes" id="UP000573327">
    <property type="component" value="Unassembled WGS sequence"/>
</dbReference>
<feature type="DNA-binding region" description="H-T-H motif" evidence="4">
    <location>
        <begin position="41"/>
        <end position="60"/>
    </location>
</feature>
<dbReference type="InterPro" id="IPR009057">
    <property type="entry name" value="Homeodomain-like_sf"/>
</dbReference>
<dbReference type="PANTHER" id="PTHR30055">
    <property type="entry name" value="HTH-TYPE TRANSCRIPTIONAL REGULATOR RUTR"/>
    <property type="match status" value="1"/>
</dbReference>
<dbReference type="InterPro" id="IPR050109">
    <property type="entry name" value="HTH-type_TetR-like_transc_reg"/>
</dbReference>
<dbReference type="PANTHER" id="PTHR30055:SF234">
    <property type="entry name" value="HTH-TYPE TRANSCRIPTIONAL REGULATOR BETI"/>
    <property type="match status" value="1"/>
</dbReference>